<gene>
    <name evidence="9" type="ORF">C7383_10977</name>
</gene>
<feature type="transmembrane region" description="Helical" evidence="7">
    <location>
        <begin position="179"/>
        <end position="199"/>
    </location>
</feature>
<dbReference type="InterPro" id="IPR035906">
    <property type="entry name" value="MetI-like_sf"/>
</dbReference>
<evidence type="ECO:0000256" key="7">
    <source>
        <dbReference type="RuleBase" id="RU363032"/>
    </source>
</evidence>
<keyword evidence="6 7" id="KW-0472">Membrane</keyword>
<keyword evidence="4 7" id="KW-0812">Transmembrane</keyword>
<evidence type="ECO:0000256" key="6">
    <source>
        <dbReference type="ARBA" id="ARBA00023136"/>
    </source>
</evidence>
<reference evidence="9 10" key="1">
    <citation type="submission" date="2018-05" db="EMBL/GenBank/DDBJ databases">
        <authorList>
            <person name="Goeker M."/>
            <person name="Huntemann M."/>
            <person name="Clum A."/>
            <person name="Pillay M."/>
            <person name="Palaniappan K."/>
            <person name="Varghese N."/>
            <person name="Mikhailova N."/>
            <person name="Stamatis D."/>
            <person name="Reddy T."/>
            <person name="Daum C."/>
            <person name="Shapiro N."/>
            <person name="Ivanova N."/>
            <person name="Kyrpides N."/>
            <person name="Woyke T."/>
        </authorList>
    </citation>
    <scope>NUCLEOTIDE SEQUENCE [LARGE SCALE GENOMIC DNA]</scope>
    <source>
        <strain evidence="9 10">DSM 26524</strain>
    </source>
</reference>
<keyword evidence="10" id="KW-1185">Reference proteome</keyword>
<dbReference type="InterPro" id="IPR000515">
    <property type="entry name" value="MetI-like"/>
</dbReference>
<feature type="transmembrane region" description="Helical" evidence="7">
    <location>
        <begin position="30"/>
        <end position="48"/>
    </location>
</feature>
<evidence type="ECO:0000256" key="5">
    <source>
        <dbReference type="ARBA" id="ARBA00022989"/>
    </source>
</evidence>
<evidence type="ECO:0000256" key="4">
    <source>
        <dbReference type="ARBA" id="ARBA00022692"/>
    </source>
</evidence>
<evidence type="ECO:0000259" key="8">
    <source>
        <dbReference type="PROSITE" id="PS50928"/>
    </source>
</evidence>
<evidence type="ECO:0000313" key="9">
    <source>
        <dbReference type="EMBL" id="PWJ74341.1"/>
    </source>
</evidence>
<dbReference type="AlphaFoldDB" id="A0AB73T278"/>
<dbReference type="CDD" id="cd06261">
    <property type="entry name" value="TM_PBP2"/>
    <property type="match status" value="1"/>
</dbReference>
<evidence type="ECO:0000256" key="1">
    <source>
        <dbReference type="ARBA" id="ARBA00004651"/>
    </source>
</evidence>
<keyword evidence="3" id="KW-1003">Cell membrane</keyword>
<dbReference type="Proteomes" id="UP000245412">
    <property type="component" value="Unassembled WGS sequence"/>
</dbReference>
<accession>A0AB73T278</accession>
<dbReference type="Gene3D" id="1.10.3720.10">
    <property type="entry name" value="MetI-like"/>
    <property type="match status" value="1"/>
</dbReference>
<feature type="transmembrane region" description="Helical" evidence="7">
    <location>
        <begin position="283"/>
        <end position="304"/>
    </location>
</feature>
<dbReference type="Pfam" id="PF00528">
    <property type="entry name" value="BPD_transp_1"/>
    <property type="match status" value="1"/>
</dbReference>
<evidence type="ECO:0000256" key="2">
    <source>
        <dbReference type="ARBA" id="ARBA00022448"/>
    </source>
</evidence>
<sequence>MQRQIAKQPKGAAGGGNKKSLGSRIMKNKIFYLFLLPAVLVITIFKYYPFLTSVYQSVFNWNGANVHIFNGAKNYIDIFQDKAFYSSIYNIVKVCLATVVINLIFPFLAAEIVTNLNGKRKQNFFKMGFIIPMVVPSMVVILLWKWILAGDYGVLNMLLGAVGLDNLITPWLATSRTALWSIIAINFPWIAGLPFLLYLTGKQNISEDLYEAADLEGAGLLQKIRYIDIPLLSSQRKLVITYMLIQAFQMFDQPFVLTSGGPGTSTLTPALYIYQRAFNYNQFGYSSAVGVILFIIVVGVTLFNQRIMKESDNMG</sequence>
<keyword evidence="9" id="KW-0762">Sugar transport</keyword>
<dbReference type="InterPro" id="IPR051393">
    <property type="entry name" value="ABC_transporter_permease"/>
</dbReference>
<dbReference type="PANTHER" id="PTHR30193">
    <property type="entry name" value="ABC TRANSPORTER PERMEASE PROTEIN"/>
    <property type="match status" value="1"/>
</dbReference>
<dbReference type="GO" id="GO:0055085">
    <property type="term" value="P:transmembrane transport"/>
    <property type="evidence" value="ECO:0007669"/>
    <property type="project" value="InterPro"/>
</dbReference>
<evidence type="ECO:0000256" key="3">
    <source>
        <dbReference type="ARBA" id="ARBA00022475"/>
    </source>
</evidence>
<protein>
    <submittedName>
        <fullName evidence="9">Multiple sugar transport system permease protein/raffinose/stachyose/melibiose transport system permease protein</fullName>
    </submittedName>
</protein>
<feature type="domain" description="ABC transmembrane type-1" evidence="8">
    <location>
        <begin position="88"/>
        <end position="304"/>
    </location>
</feature>
<feature type="transmembrane region" description="Helical" evidence="7">
    <location>
        <begin position="124"/>
        <end position="147"/>
    </location>
</feature>
<dbReference type="EMBL" id="QGGY01000009">
    <property type="protein sequence ID" value="PWJ74341.1"/>
    <property type="molecule type" value="Genomic_DNA"/>
</dbReference>
<dbReference type="PANTHER" id="PTHR30193:SF37">
    <property type="entry name" value="INNER MEMBRANE ABC TRANSPORTER PERMEASE PROTEIN YCJO"/>
    <property type="match status" value="1"/>
</dbReference>
<keyword evidence="5 7" id="KW-1133">Transmembrane helix</keyword>
<dbReference type="PROSITE" id="PS50928">
    <property type="entry name" value="ABC_TM1"/>
    <property type="match status" value="1"/>
</dbReference>
<keyword evidence="2 7" id="KW-0813">Transport</keyword>
<name>A0AB73T278_9FIRM</name>
<comment type="caution">
    <text evidence="9">The sequence shown here is derived from an EMBL/GenBank/DDBJ whole genome shotgun (WGS) entry which is preliminary data.</text>
</comment>
<evidence type="ECO:0000313" key="10">
    <source>
        <dbReference type="Proteomes" id="UP000245412"/>
    </source>
</evidence>
<dbReference type="RefSeq" id="WP_109747227.1">
    <property type="nucleotide sequence ID" value="NZ_CABJAT010000003.1"/>
</dbReference>
<dbReference type="SUPFAM" id="SSF161098">
    <property type="entry name" value="MetI-like"/>
    <property type="match status" value="1"/>
</dbReference>
<comment type="subcellular location">
    <subcellularLocation>
        <location evidence="1 7">Cell membrane</location>
        <topology evidence="1 7">Multi-pass membrane protein</topology>
    </subcellularLocation>
</comment>
<organism evidence="9 10">
    <name type="scientific">Murimonas intestini</name>
    <dbReference type="NCBI Taxonomy" id="1337051"/>
    <lineage>
        <taxon>Bacteria</taxon>
        <taxon>Bacillati</taxon>
        <taxon>Bacillota</taxon>
        <taxon>Clostridia</taxon>
        <taxon>Lachnospirales</taxon>
        <taxon>Lachnospiraceae</taxon>
        <taxon>Murimonas</taxon>
    </lineage>
</organism>
<dbReference type="GO" id="GO:0005886">
    <property type="term" value="C:plasma membrane"/>
    <property type="evidence" value="ECO:0007669"/>
    <property type="project" value="UniProtKB-SubCell"/>
</dbReference>
<feature type="transmembrane region" description="Helical" evidence="7">
    <location>
        <begin position="91"/>
        <end position="112"/>
    </location>
</feature>
<comment type="similarity">
    <text evidence="7">Belongs to the binding-protein-dependent transport system permease family.</text>
</comment>
<proteinExistence type="inferred from homology"/>